<gene>
    <name evidence="3" type="ORF">BBAD15_g3142</name>
</gene>
<dbReference type="PANTHER" id="PTHR23150">
    <property type="entry name" value="SULFATASE MODIFYING FACTOR 1, 2"/>
    <property type="match status" value="1"/>
</dbReference>
<reference evidence="3 4" key="1">
    <citation type="submission" date="2012-10" db="EMBL/GenBank/DDBJ databases">
        <title>Genome sequencing and analysis of entomopathogenic fungi Beauveria bassiana D1-5.</title>
        <authorList>
            <person name="Li Q."/>
            <person name="Wang L."/>
            <person name="Zhang Z."/>
            <person name="Wang Q."/>
            <person name="Ren J."/>
            <person name="Wang M."/>
            <person name="Xu W."/>
            <person name="Wang J."/>
            <person name="Lu Y."/>
            <person name="Du Q."/>
            <person name="Sun Z."/>
        </authorList>
    </citation>
    <scope>NUCLEOTIDE SEQUENCE [LARGE SCALE GENOMIC DNA]</scope>
    <source>
        <strain evidence="3 4">D1-5</strain>
    </source>
</reference>
<evidence type="ECO:0000259" key="2">
    <source>
        <dbReference type="Pfam" id="PF03781"/>
    </source>
</evidence>
<dbReference type="PANTHER" id="PTHR23150:SF19">
    <property type="entry name" value="FORMYLGLYCINE-GENERATING ENZYME"/>
    <property type="match status" value="1"/>
</dbReference>
<dbReference type="Pfam" id="PF03781">
    <property type="entry name" value="FGE-sulfatase"/>
    <property type="match status" value="1"/>
</dbReference>
<evidence type="ECO:0000256" key="1">
    <source>
        <dbReference type="SAM" id="Coils"/>
    </source>
</evidence>
<dbReference type="InterPro" id="IPR051043">
    <property type="entry name" value="Sulfatase_Mod_Factor_Kinase"/>
</dbReference>
<dbReference type="Gene3D" id="3.90.1580.10">
    <property type="entry name" value="paralog of FGE (formylglycine-generating enzyme)"/>
    <property type="match status" value="1"/>
</dbReference>
<dbReference type="Proteomes" id="UP000030106">
    <property type="component" value="Unassembled WGS sequence"/>
</dbReference>
<dbReference type="AlphaFoldDB" id="A0A0A2WD71"/>
<sequence length="724" mass="79674">MGCSFAAHATWDEKFWNPKPLPDDVILPMPCDGAMAFRKIAIPMNKPLQDYNITLGQEGDEWGYLEQSRQEHIAGSFAEGKQGKSRYYLMAKYELSDLQASALTGNCVKPEMKGRLPKVNIGWMDAMDIANKYNLWLRKESLASLPTDDGQPGFLRLPTETEWEFAARGGLAVSPAEFRDVHFPMPDGINNYAWFSGTQSANGKLQLTGLLKANPLGLHDMLGNASEMIFEPFRLNKLDRQHGKAGGYIVRGGSFLTPQADMRSAIRSEEPYYSGTDENANKAIGMRLVVVSPALTSRDRIKEIEKEWQALGTEKKPEAKNAVKDSLQNLNAISEKVQDDGLKKQLEQLRGELRANSQLRDEQRDQAVRTSLQLGAFLCTKMKDDGEFFDRLNQLYEKTCAAGSQLDANCSRRQEQLGQHKKALDFISSYYADTLVDMGTTYNSALIAPQIAVVQQQMAARGKTNLNGYLDTYWNNLQGYWKDGKVAREAWLAASLRTALVAGLIIVLAGCQSTGGTSGSGDVDPRLKNNQDIEFFSKSGWQACAAGAAVGALACAISNSGNKAVCIAAAAVAGCGVGVGANAYLDNQRKKYASKELQLDATIKDVQAENVRIQNVTNVAKSVIANDKQTLEKLNKEIAAKTVKKDEMQKQLKGIDANIASLRKTIEGQKQHEKQWQDIAQDMKKSGSDTATLDAEIAKTHQKISALQQEIDSLYDQRTALKVS</sequence>
<dbReference type="STRING" id="1245745.A0A0A2WD71"/>
<feature type="coiled-coil region" evidence="1">
    <location>
        <begin position="624"/>
        <end position="665"/>
    </location>
</feature>
<organism evidence="3 4">
    <name type="scientific">Beauveria bassiana D1-5</name>
    <dbReference type="NCBI Taxonomy" id="1245745"/>
    <lineage>
        <taxon>Eukaryota</taxon>
        <taxon>Fungi</taxon>
        <taxon>Dikarya</taxon>
        <taxon>Ascomycota</taxon>
        <taxon>Pezizomycotina</taxon>
        <taxon>Sordariomycetes</taxon>
        <taxon>Hypocreomycetidae</taxon>
        <taxon>Hypocreales</taxon>
        <taxon>Cordycipitaceae</taxon>
        <taxon>Beauveria</taxon>
    </lineage>
</organism>
<evidence type="ECO:0000313" key="4">
    <source>
        <dbReference type="Proteomes" id="UP000030106"/>
    </source>
</evidence>
<dbReference type="GO" id="GO:0120147">
    <property type="term" value="F:formylglycine-generating oxidase activity"/>
    <property type="evidence" value="ECO:0007669"/>
    <property type="project" value="TreeGrafter"/>
</dbReference>
<dbReference type="InterPro" id="IPR005532">
    <property type="entry name" value="SUMF_dom"/>
</dbReference>
<dbReference type="InterPro" id="IPR016187">
    <property type="entry name" value="CTDL_fold"/>
</dbReference>
<protein>
    <recommendedName>
        <fullName evidence="2">Sulfatase-modifying factor enzyme-like domain-containing protein</fullName>
    </recommendedName>
</protein>
<keyword evidence="1" id="KW-0175">Coiled coil</keyword>
<dbReference type="HOGENOM" id="CLU_023180_0_0_1"/>
<dbReference type="SUPFAM" id="SSF56436">
    <property type="entry name" value="C-type lectin-like"/>
    <property type="match status" value="1"/>
</dbReference>
<evidence type="ECO:0000313" key="3">
    <source>
        <dbReference type="EMBL" id="KGQ11129.1"/>
    </source>
</evidence>
<comment type="caution">
    <text evidence="3">The sequence shown here is derived from an EMBL/GenBank/DDBJ whole genome shotgun (WGS) entry which is preliminary data.</text>
</comment>
<accession>A0A0A2WD71</accession>
<name>A0A0A2WD71_BEABA</name>
<dbReference type="InterPro" id="IPR042095">
    <property type="entry name" value="SUMF_sf"/>
</dbReference>
<dbReference type="EMBL" id="ANFO01000239">
    <property type="protein sequence ID" value="KGQ11129.1"/>
    <property type="molecule type" value="Genomic_DNA"/>
</dbReference>
<feature type="domain" description="Sulfatase-modifying factor enzyme-like" evidence="2">
    <location>
        <begin position="111"/>
        <end position="289"/>
    </location>
</feature>
<proteinExistence type="predicted"/>